<dbReference type="GO" id="GO:0005886">
    <property type="term" value="C:plasma membrane"/>
    <property type="evidence" value="ECO:0007669"/>
    <property type="project" value="UniProtKB-SubCell"/>
</dbReference>
<keyword evidence="9" id="KW-1185">Reference proteome</keyword>
<keyword evidence="5 6" id="KW-0472">Membrane</keyword>
<keyword evidence="3 6" id="KW-0812">Transmembrane</keyword>
<dbReference type="InterPro" id="IPR002994">
    <property type="entry name" value="Surf1/Shy1"/>
</dbReference>
<keyword evidence="4 6" id="KW-1133">Transmembrane helix</keyword>
<sequence>MKRSYRFLSSGRWVGLILTGLIVVVTCIFLGLWQWGRYEYKKELVAQFDAAYDAPVTQLSDVIAAGVTVSGDREWQPVELTGTWAPEQILIRNRAVGGENAYRVLALLHTDSVDVLVDRGWIPVTDDNPAPPPLPAGTAHLTGRLRPAEPVDTRGIAHGQAQSINPEQLVSAIHGPDASAASQRPVLYGYVQVSDGMEGLGSYPKPERNLGPHLSYAFQWWVFALGTIVGLTILARREAAENAGEVTPKAARTSLESEEDALVETQLR</sequence>
<comment type="similarity">
    <text evidence="2 6">Belongs to the SURF1 family.</text>
</comment>
<evidence type="ECO:0000313" key="8">
    <source>
        <dbReference type="EMBL" id="SEA70832.1"/>
    </source>
</evidence>
<evidence type="ECO:0000256" key="4">
    <source>
        <dbReference type="ARBA" id="ARBA00022989"/>
    </source>
</evidence>
<keyword evidence="6" id="KW-1003">Cell membrane</keyword>
<evidence type="ECO:0000313" key="9">
    <source>
        <dbReference type="Proteomes" id="UP000199288"/>
    </source>
</evidence>
<reference evidence="9" key="1">
    <citation type="submission" date="2016-10" db="EMBL/GenBank/DDBJ databases">
        <authorList>
            <person name="Varghese N."/>
            <person name="Submissions S."/>
        </authorList>
    </citation>
    <scope>NUCLEOTIDE SEQUENCE [LARGE SCALE GENOMIC DNA]</scope>
    <source>
        <strain evidence="9">KPR-1</strain>
    </source>
</reference>
<name>A0A1H4DF00_9ACTO</name>
<dbReference type="PANTHER" id="PTHR23427:SF2">
    <property type="entry name" value="SURFEIT LOCUS PROTEIN 1"/>
    <property type="match status" value="1"/>
</dbReference>
<proteinExistence type="inferred from homology"/>
<dbReference type="RefSeq" id="WP_176780792.1">
    <property type="nucleotide sequence ID" value="NZ_FNQV01000016.1"/>
</dbReference>
<dbReference type="InterPro" id="IPR045214">
    <property type="entry name" value="Surf1/Surf4"/>
</dbReference>
<dbReference type="Pfam" id="PF02104">
    <property type="entry name" value="SURF1"/>
    <property type="match status" value="1"/>
</dbReference>
<evidence type="ECO:0000256" key="2">
    <source>
        <dbReference type="ARBA" id="ARBA00007165"/>
    </source>
</evidence>
<accession>A0A1H4DF00</accession>
<evidence type="ECO:0000256" key="5">
    <source>
        <dbReference type="ARBA" id="ARBA00023136"/>
    </source>
</evidence>
<feature type="transmembrane region" description="Helical" evidence="6">
    <location>
        <begin position="12"/>
        <end position="35"/>
    </location>
</feature>
<dbReference type="PROSITE" id="PS50895">
    <property type="entry name" value="SURF1"/>
    <property type="match status" value="1"/>
</dbReference>
<evidence type="ECO:0000256" key="7">
    <source>
        <dbReference type="SAM" id="MobiDB-lite"/>
    </source>
</evidence>
<comment type="subcellular location">
    <subcellularLocation>
        <location evidence="6">Cell membrane</location>
        <topology evidence="6">Multi-pass membrane protein</topology>
    </subcellularLocation>
    <subcellularLocation>
        <location evidence="1">Membrane</location>
    </subcellularLocation>
</comment>
<evidence type="ECO:0000256" key="1">
    <source>
        <dbReference type="ARBA" id="ARBA00004370"/>
    </source>
</evidence>
<dbReference type="EMBL" id="FNQV01000016">
    <property type="protein sequence ID" value="SEA70832.1"/>
    <property type="molecule type" value="Genomic_DNA"/>
</dbReference>
<dbReference type="AlphaFoldDB" id="A0A1H4DF00"/>
<gene>
    <name evidence="8" type="ORF">SAMN02910418_02214</name>
</gene>
<evidence type="ECO:0000256" key="3">
    <source>
        <dbReference type="ARBA" id="ARBA00022692"/>
    </source>
</evidence>
<comment type="caution">
    <text evidence="6">Lacks conserved residue(s) required for the propagation of feature annotation.</text>
</comment>
<dbReference type="Proteomes" id="UP000199288">
    <property type="component" value="Unassembled WGS sequence"/>
</dbReference>
<feature type="region of interest" description="Disordered" evidence="7">
    <location>
        <begin position="242"/>
        <end position="268"/>
    </location>
</feature>
<protein>
    <recommendedName>
        <fullName evidence="6">SURF1-like protein</fullName>
    </recommendedName>
</protein>
<evidence type="ECO:0000256" key="6">
    <source>
        <dbReference type="RuleBase" id="RU363076"/>
    </source>
</evidence>
<organism evidence="8 9">
    <name type="scientific">Bowdeniella nasicola</name>
    <dbReference type="NCBI Taxonomy" id="208480"/>
    <lineage>
        <taxon>Bacteria</taxon>
        <taxon>Bacillati</taxon>
        <taxon>Actinomycetota</taxon>
        <taxon>Actinomycetes</taxon>
        <taxon>Actinomycetales</taxon>
        <taxon>Actinomycetaceae</taxon>
        <taxon>Bowdeniella</taxon>
    </lineage>
</organism>
<dbReference type="CDD" id="cd06662">
    <property type="entry name" value="SURF1"/>
    <property type="match status" value="1"/>
</dbReference>
<dbReference type="PANTHER" id="PTHR23427">
    <property type="entry name" value="SURFEIT LOCUS PROTEIN"/>
    <property type="match status" value="1"/>
</dbReference>